<evidence type="ECO:0000313" key="2">
    <source>
        <dbReference type="EMBL" id="QOV90826.1"/>
    </source>
</evidence>
<evidence type="ECO:0000313" key="3">
    <source>
        <dbReference type="Proteomes" id="UP000593765"/>
    </source>
</evidence>
<dbReference type="Proteomes" id="UP000593765">
    <property type="component" value="Chromosome"/>
</dbReference>
<dbReference type="Gene3D" id="3.40.50.1820">
    <property type="entry name" value="alpha/beta hydrolase"/>
    <property type="match status" value="1"/>
</dbReference>
<dbReference type="InterPro" id="IPR029058">
    <property type="entry name" value="AB_hydrolase_fold"/>
</dbReference>
<keyword evidence="2" id="KW-0378">Hydrolase</keyword>
<organism evidence="2 3">
    <name type="scientific">Humisphaera borealis</name>
    <dbReference type="NCBI Taxonomy" id="2807512"/>
    <lineage>
        <taxon>Bacteria</taxon>
        <taxon>Pseudomonadati</taxon>
        <taxon>Planctomycetota</taxon>
        <taxon>Phycisphaerae</taxon>
        <taxon>Tepidisphaerales</taxon>
        <taxon>Tepidisphaeraceae</taxon>
        <taxon>Humisphaera</taxon>
    </lineage>
</organism>
<reference evidence="2 3" key="1">
    <citation type="submission" date="2020-10" db="EMBL/GenBank/DDBJ databases">
        <title>Wide distribution of Phycisphaera-like planctomycetes from WD2101 soil group in peatlands and genome analysis of the first cultivated representative.</title>
        <authorList>
            <person name="Dedysh S.N."/>
            <person name="Beletsky A.V."/>
            <person name="Ivanova A."/>
            <person name="Kulichevskaya I.S."/>
            <person name="Suzina N.E."/>
            <person name="Philippov D.A."/>
            <person name="Rakitin A.L."/>
            <person name="Mardanov A.V."/>
            <person name="Ravin N.V."/>
        </authorList>
    </citation>
    <scope>NUCLEOTIDE SEQUENCE [LARGE SCALE GENOMIC DNA]</scope>
    <source>
        <strain evidence="2 3">M1803</strain>
    </source>
</reference>
<dbReference type="PANTHER" id="PTHR11614">
    <property type="entry name" value="PHOSPHOLIPASE-RELATED"/>
    <property type="match status" value="1"/>
</dbReference>
<evidence type="ECO:0000259" key="1">
    <source>
        <dbReference type="Pfam" id="PF12146"/>
    </source>
</evidence>
<protein>
    <submittedName>
        <fullName evidence="2">Alpha/beta hydrolase</fullName>
    </submittedName>
</protein>
<sequence>MHSRLLILHGYGDHSGRFAHVMQWFAERGVACEAFDFRGHGRSSGRRGYVSRWQEFLDDLKSMLSASHQNAGRDGYLGRPMFVLGHSHGGLVAATAGTDGVLNPPEIAGVILTAPYLRPATSLGPLWTAIAAVTNILAPSLRVGSGLSADMMTSDAGMIEDSRNDTLLLRAATPRWYATTLRRQQQTSANAARFKLPLLCLHGDADRVADASAAKAFVEGTSNPDRSFVLLAGQKHEILREVNREASFERIFDWMRRSSQVAVTGI</sequence>
<name>A0A7M2WZB4_9BACT</name>
<dbReference type="KEGG" id="hbs:IPV69_05560"/>
<feature type="domain" description="Serine aminopeptidase S33" evidence="1">
    <location>
        <begin position="4"/>
        <end position="242"/>
    </location>
</feature>
<dbReference type="GO" id="GO:0016787">
    <property type="term" value="F:hydrolase activity"/>
    <property type="evidence" value="ECO:0007669"/>
    <property type="project" value="UniProtKB-KW"/>
</dbReference>
<keyword evidence="3" id="KW-1185">Reference proteome</keyword>
<dbReference type="EMBL" id="CP063458">
    <property type="protein sequence ID" value="QOV90826.1"/>
    <property type="molecule type" value="Genomic_DNA"/>
</dbReference>
<gene>
    <name evidence="2" type="ORF">IPV69_05560</name>
</gene>
<accession>A0A7M2WZB4</accession>
<dbReference type="InterPro" id="IPR022742">
    <property type="entry name" value="Hydrolase_4"/>
</dbReference>
<proteinExistence type="predicted"/>
<dbReference type="SUPFAM" id="SSF53474">
    <property type="entry name" value="alpha/beta-Hydrolases"/>
    <property type="match status" value="1"/>
</dbReference>
<dbReference type="Pfam" id="PF12146">
    <property type="entry name" value="Hydrolase_4"/>
    <property type="match status" value="1"/>
</dbReference>
<dbReference type="AlphaFoldDB" id="A0A7M2WZB4"/>
<dbReference type="InterPro" id="IPR051044">
    <property type="entry name" value="MAG_DAG_Lipase"/>
</dbReference>